<keyword evidence="2" id="KW-1185">Reference proteome</keyword>
<reference evidence="1 2" key="1">
    <citation type="submission" date="2016-10" db="EMBL/GenBank/DDBJ databases">
        <authorList>
            <person name="de Groot N.N."/>
        </authorList>
    </citation>
    <scope>NUCLEOTIDE SEQUENCE [LARGE SCALE GENOMIC DNA]</scope>
    <source>
        <strain evidence="1 2">ASO4-2</strain>
    </source>
</reference>
<dbReference type="AlphaFoldDB" id="A0A1G6CDJ5"/>
<dbReference type="EMBL" id="FMXO01000007">
    <property type="protein sequence ID" value="SDB30949.1"/>
    <property type="molecule type" value="Genomic_DNA"/>
</dbReference>
<evidence type="ECO:0000313" key="2">
    <source>
        <dbReference type="Proteomes" id="UP000198771"/>
    </source>
</evidence>
<accession>A0A1G6CDJ5</accession>
<evidence type="ECO:0000313" key="1">
    <source>
        <dbReference type="EMBL" id="SDB30949.1"/>
    </source>
</evidence>
<name>A0A1G6CDJ5_9BACT</name>
<organism evidence="1 2">
    <name type="scientific">Desulfonatronum thiosulfatophilum</name>
    <dbReference type="NCBI Taxonomy" id="617002"/>
    <lineage>
        <taxon>Bacteria</taxon>
        <taxon>Pseudomonadati</taxon>
        <taxon>Thermodesulfobacteriota</taxon>
        <taxon>Desulfovibrionia</taxon>
        <taxon>Desulfovibrionales</taxon>
        <taxon>Desulfonatronaceae</taxon>
        <taxon>Desulfonatronum</taxon>
    </lineage>
</organism>
<dbReference type="STRING" id="617002.SAMN05660653_01503"/>
<protein>
    <submittedName>
        <fullName evidence="1">Uncharacterized protein</fullName>
    </submittedName>
</protein>
<sequence length="91" mass="9871">MSGRGKHVPDSRLRGNDLFCNAVSESLIPAKAGIQSSRARTNQVLPILQRTRGMSPGGHGQDLIQQSLSKDIMQPAQLGHRVIVQVHPDIP</sequence>
<dbReference type="Proteomes" id="UP000198771">
    <property type="component" value="Unassembled WGS sequence"/>
</dbReference>
<proteinExistence type="predicted"/>
<gene>
    <name evidence="1" type="ORF">SAMN05660653_01503</name>
</gene>